<evidence type="ECO:0000313" key="13">
    <source>
        <dbReference type="Proteomes" id="UP000382540"/>
    </source>
</evidence>
<gene>
    <name evidence="5" type="ORF">D9J61_09270</name>
    <name evidence="10" type="ORF">EPS76_07775</name>
    <name evidence="9" type="ORF">GP711_14830</name>
    <name evidence="7" type="ORF">GRC73_06170</name>
    <name evidence="8" type="ORF">HIE29_003677</name>
    <name evidence="11" type="ORF">OGM49_01475</name>
    <name evidence="6" type="ORF">R8O40_002669</name>
</gene>
<dbReference type="Proteomes" id="UP000382540">
    <property type="component" value="Unassembled WGS sequence"/>
</dbReference>
<keyword evidence="1" id="KW-0805">Transcription regulation</keyword>
<protein>
    <submittedName>
        <fullName evidence="5">AraC family transcriptional regulator</fullName>
    </submittedName>
    <submittedName>
        <fullName evidence="9">Helix-turn-helix domain-containing protein</fullName>
    </submittedName>
    <submittedName>
        <fullName evidence="6">Helix-turn-helix transcriptional regulator</fullName>
    </submittedName>
</protein>
<dbReference type="InterPro" id="IPR020449">
    <property type="entry name" value="Tscrpt_reg_AraC-type_HTH"/>
</dbReference>
<reference evidence="9 14" key="4">
    <citation type="submission" date="2019-10" db="EMBL/GenBank/DDBJ databases">
        <title>Antimicrobial-resistant enteric bacteria are widely distributed amongst people, animals and the environment in northern Tanzania.</title>
        <authorList>
            <person name="Subbiah M."/>
            <person name="Call D.R."/>
        </authorList>
    </citation>
    <scope>NUCLEOTIDE SEQUENCE [LARGE SCALE GENOMIC DNA]</scope>
    <source>
        <strain evidence="9 14">TzEc067</strain>
    </source>
</reference>
<dbReference type="EMBL" id="WSGM01000008">
    <property type="protein sequence ID" value="KAE9730544.1"/>
    <property type="molecule type" value="Genomic_DNA"/>
</dbReference>
<dbReference type="SMART" id="SM00342">
    <property type="entry name" value="HTH_ARAC"/>
    <property type="match status" value="1"/>
</dbReference>
<evidence type="ECO:0000313" key="10">
    <source>
        <dbReference type="EMBL" id="RXD16969.1"/>
    </source>
</evidence>
<reference evidence="10 12" key="3">
    <citation type="submission" date="2019-01" db="EMBL/GenBank/DDBJ databases">
        <title>Genomic analysis of febrile catheter-associated UTI E. coli isolates.</title>
        <authorList>
            <person name="Potter R."/>
            <person name="Zou Z."/>
            <person name="Henderson J."/>
            <person name="Dantas G."/>
        </authorList>
    </citation>
    <scope>NUCLEOTIDE SEQUENCE [LARGE SCALE GENOMIC DNA]</scope>
    <source>
        <strain evidence="10 12">29_CAASB</strain>
    </source>
</reference>
<dbReference type="SUPFAM" id="SSF46689">
    <property type="entry name" value="Homeodomain-like"/>
    <property type="match status" value="1"/>
</dbReference>
<dbReference type="Proteomes" id="UP001285616">
    <property type="component" value="Unassembled WGS sequence"/>
</dbReference>
<sequence length="276" mass="31457">MNSQNALSNMRLAVRGDISGNSTLVLKKIRFYNCAIIYLRNAQLLVKTIDGGVINIPPESICYIEKNTVIDVTLNVLGKGMPYDIFHIDNNILSCICKVMEPLLLNPHKIGPMRSRIFNCMADKTDTEIFKMITEANVPNHRLIYNITYLLSKVDDIESLVCSLSVSTDSTFTEKLKLIIESDLSKSWRLVDLANVLHMSEVSIRKKLEKENNNFNNLILDIRMQHAARLITTTEKHINSISDEVGYVSTSYFIRNFKSYFGITPKQFSLKVKRKS</sequence>
<evidence type="ECO:0000313" key="8">
    <source>
        <dbReference type="EMBL" id="HAH7770209.1"/>
    </source>
</evidence>
<proteinExistence type="predicted"/>
<dbReference type="Proteomes" id="UP000288730">
    <property type="component" value="Unassembled WGS sequence"/>
</dbReference>
<dbReference type="PANTHER" id="PTHR43280:SF33">
    <property type="entry name" value="HTH-TYPE TRANSCRIPTIONAL REGULATOR APPY-RELATED"/>
    <property type="match status" value="1"/>
</dbReference>
<reference evidence="5 13" key="2">
    <citation type="submission" date="2018-10" db="EMBL/GenBank/DDBJ databases">
        <authorList>
            <consortium name="NARMS: The National Antimicrobial Resistance Monitoring System"/>
        </authorList>
    </citation>
    <scope>NUCLEOTIDE SEQUENCE [LARGE SCALE GENOMIC DNA]</scope>
    <source>
        <strain evidence="5 13">CVM N17EC1330</strain>
    </source>
</reference>
<dbReference type="GO" id="GO:0003700">
    <property type="term" value="F:DNA-binding transcription factor activity"/>
    <property type="evidence" value="ECO:0007669"/>
    <property type="project" value="InterPro"/>
</dbReference>
<dbReference type="EMBL" id="ABONVU020000009">
    <property type="protein sequence ID" value="EMJ5254445.1"/>
    <property type="molecule type" value="Genomic_DNA"/>
</dbReference>
<evidence type="ECO:0000313" key="5">
    <source>
        <dbReference type="EMBL" id="EAC1532203.1"/>
    </source>
</evidence>
<accession>A0A066STV4</accession>
<organism evidence="9 14">
    <name type="scientific">Escherichia coli</name>
    <dbReference type="NCBI Taxonomy" id="562"/>
    <lineage>
        <taxon>Bacteria</taxon>
        <taxon>Pseudomonadati</taxon>
        <taxon>Pseudomonadota</taxon>
        <taxon>Gammaproteobacteria</taxon>
        <taxon>Enterobacterales</taxon>
        <taxon>Enterobacteriaceae</taxon>
        <taxon>Escherichia</taxon>
    </lineage>
</organism>
<feature type="domain" description="HTH araC/xylS-type" evidence="4">
    <location>
        <begin position="174"/>
        <end position="271"/>
    </location>
</feature>
<evidence type="ECO:0000313" key="11">
    <source>
        <dbReference type="EMBL" id="WLM96253.1"/>
    </source>
</evidence>
<evidence type="ECO:0000313" key="12">
    <source>
        <dbReference type="Proteomes" id="UP000288730"/>
    </source>
</evidence>
<dbReference type="EMBL" id="SCJN01000041">
    <property type="protein sequence ID" value="RXD16969.1"/>
    <property type="molecule type" value="Genomic_DNA"/>
</dbReference>
<dbReference type="PANTHER" id="PTHR43280">
    <property type="entry name" value="ARAC-FAMILY TRANSCRIPTIONAL REGULATOR"/>
    <property type="match status" value="1"/>
</dbReference>
<dbReference type="GO" id="GO:0043565">
    <property type="term" value="F:sequence-specific DNA binding"/>
    <property type="evidence" value="ECO:0007669"/>
    <property type="project" value="InterPro"/>
</dbReference>
<keyword evidence="2" id="KW-0238">DNA-binding</keyword>
<evidence type="ECO:0000256" key="2">
    <source>
        <dbReference type="ARBA" id="ARBA00023125"/>
    </source>
</evidence>
<dbReference type="Pfam" id="PF12833">
    <property type="entry name" value="HTH_18"/>
    <property type="match status" value="1"/>
</dbReference>
<reference evidence="7" key="1">
    <citation type="journal article" date="2018" name="Genome Biol.">
        <title>SKESA: strategic k-mer extension for scrupulous assemblies.</title>
        <authorList>
            <person name="Souvorov A."/>
            <person name="Agarwala R."/>
            <person name="Lipman D.J."/>
        </authorList>
    </citation>
    <scope>NUCLEOTIDE SEQUENCE [LARGE SCALE GENOMIC DNA]</scope>
    <source>
        <strain evidence="8">C0382</strain>
        <strain evidence="7">EC00763</strain>
    </source>
</reference>
<evidence type="ECO:0000256" key="1">
    <source>
        <dbReference type="ARBA" id="ARBA00023015"/>
    </source>
</evidence>
<dbReference type="PROSITE" id="PS00041">
    <property type="entry name" value="HTH_ARAC_FAMILY_1"/>
    <property type="match status" value="1"/>
</dbReference>
<dbReference type="Proteomes" id="UP001180189">
    <property type="component" value="Chromosome"/>
</dbReference>
<dbReference type="InterPro" id="IPR018062">
    <property type="entry name" value="HTH_AraC-typ_CS"/>
</dbReference>
<reference evidence="6" key="7">
    <citation type="submission" date="2024-02" db="EMBL/GenBank/DDBJ databases">
        <authorList>
            <consortium name="Clinical and Environmental Microbiology Branch: Whole genome sequencing antimicrobial resistance pathogens in the healthcare setting"/>
        </authorList>
    </citation>
    <scope>NUCLEOTIDE SEQUENCE</scope>
    <source>
        <strain evidence="6">1924188</strain>
    </source>
</reference>
<name>A0A066STV4_ECOLX</name>
<reference evidence="8" key="5">
    <citation type="submission" date="2020-01" db="EMBL/GenBank/DDBJ databases">
        <authorList>
            <consortium name="NCBI Pathogen Detection Project"/>
        </authorList>
    </citation>
    <scope>NUCLEOTIDE SEQUENCE</scope>
    <source>
        <strain evidence="8">C0382</strain>
        <strain evidence="7">EC00763</strain>
    </source>
</reference>
<evidence type="ECO:0000313" key="14">
    <source>
        <dbReference type="Proteomes" id="UP000437875"/>
    </source>
</evidence>
<evidence type="ECO:0000313" key="7">
    <source>
        <dbReference type="EMBL" id="HAH4523590.1"/>
    </source>
</evidence>
<evidence type="ECO:0000313" key="9">
    <source>
        <dbReference type="EMBL" id="KAE9730544.1"/>
    </source>
</evidence>
<dbReference type="InterPro" id="IPR018060">
    <property type="entry name" value="HTH_AraC"/>
</dbReference>
<evidence type="ECO:0000313" key="6">
    <source>
        <dbReference type="EMBL" id="EMJ5254445.1"/>
    </source>
</evidence>
<keyword evidence="3" id="KW-0804">Transcription</keyword>
<evidence type="ECO:0000256" key="3">
    <source>
        <dbReference type="ARBA" id="ARBA00023163"/>
    </source>
</evidence>
<reference evidence="11" key="6">
    <citation type="journal article" date="2023" name="Microorganisms">
        <title>Comparative Genomic Analysis of ST131 Subclade C2 of ESBL-Producing E. coli Isolates from Patients with Recurrent and Sporadic Urinary Tract Infections.</title>
        <authorList>
            <person name="Jaen-Luchoro D."/>
            <person name="Kahnamouei A."/>
            <person name="Yazdanshenas S."/>
            <person name="Lindblom A."/>
            <person name="Samuelsson E."/>
            <person name="Ahren C."/>
            <person name="Karami N."/>
        </authorList>
    </citation>
    <scope>NUCLEOTIDE SEQUENCE</scope>
    <source>
        <strain evidence="11">S7</strain>
    </source>
</reference>
<dbReference type="Gene3D" id="1.10.10.60">
    <property type="entry name" value="Homeodomain-like"/>
    <property type="match status" value="1"/>
</dbReference>
<dbReference type="EMBL" id="AAAGZE010000016">
    <property type="protein sequence ID" value="EAC1532203.1"/>
    <property type="molecule type" value="Genomic_DNA"/>
</dbReference>
<dbReference type="EMBL" id="DABCJL010000008">
    <property type="protein sequence ID" value="HAH7770209.1"/>
    <property type="molecule type" value="Genomic_DNA"/>
</dbReference>
<dbReference type="AlphaFoldDB" id="A0A066STV4"/>
<dbReference type="EMBL" id="DABBJX010000004">
    <property type="protein sequence ID" value="HAH4523590.1"/>
    <property type="molecule type" value="Genomic_DNA"/>
</dbReference>
<dbReference type="PRINTS" id="PR00032">
    <property type="entry name" value="HTHARAC"/>
</dbReference>
<dbReference type="PROSITE" id="PS01124">
    <property type="entry name" value="HTH_ARAC_FAMILY_2"/>
    <property type="match status" value="1"/>
</dbReference>
<dbReference type="EMBL" id="CP107128">
    <property type="protein sequence ID" value="WLM96253.1"/>
    <property type="molecule type" value="Genomic_DNA"/>
</dbReference>
<dbReference type="Proteomes" id="UP000437875">
    <property type="component" value="Unassembled WGS sequence"/>
</dbReference>
<dbReference type="InterPro" id="IPR009057">
    <property type="entry name" value="Homeodomain-like_sf"/>
</dbReference>
<dbReference type="Proteomes" id="UP000843571">
    <property type="component" value="Unassembled WGS sequence"/>
</dbReference>
<dbReference type="RefSeq" id="WP_001088099.1">
    <property type="nucleotide sequence ID" value="NZ_AP018784.2"/>
</dbReference>
<evidence type="ECO:0000259" key="4">
    <source>
        <dbReference type="PROSITE" id="PS01124"/>
    </source>
</evidence>